<reference evidence="3" key="1">
    <citation type="submission" date="2020-10" db="EMBL/GenBank/DDBJ databases">
        <authorList>
            <person name="Gilroy R."/>
        </authorList>
    </citation>
    <scope>NUCLEOTIDE SEQUENCE</scope>
    <source>
        <strain evidence="3">ChiSjej3B21-11622</strain>
    </source>
</reference>
<accession>A0A9D0ZX35</accession>
<keyword evidence="1" id="KW-0732">Signal</keyword>
<evidence type="ECO:0000256" key="1">
    <source>
        <dbReference type="SAM" id="SignalP"/>
    </source>
</evidence>
<evidence type="ECO:0000259" key="2">
    <source>
        <dbReference type="Pfam" id="PF02368"/>
    </source>
</evidence>
<feature type="chain" id="PRO_5039308335" evidence="1">
    <location>
        <begin position="27"/>
        <end position="350"/>
    </location>
</feature>
<dbReference type="SUPFAM" id="SSF49373">
    <property type="entry name" value="Invasin/intimin cell-adhesion fragments"/>
    <property type="match status" value="1"/>
</dbReference>
<dbReference type="InterPro" id="IPR022121">
    <property type="entry name" value="Peptidase_M73_camelysin"/>
</dbReference>
<dbReference type="Pfam" id="PF12389">
    <property type="entry name" value="Peptidase_M73"/>
    <property type="match status" value="1"/>
</dbReference>
<sequence>MKKRKIVLAAAACLLAGAMCTGGAVAYLTDTDTTTNTFTVGEVTIDTIEPNYPGNGSDEVTDLVPNEEVPKDPQIKNSGKNRAVVYQQIDIPMANVITADDEGHRNEQANTELFLFRTEPGDFNSTHEEWVLLDEQYILEDGTETGKDKCDFTRRLYGYETVLDVDETTTPVFDVVKLANVIEGQVDNTVQDIVITTYAIQAENIAGLTTADYDEVMDKTQLTNIFEVYVNQSGDVEADDADTSNDQTLIDTTLNVTMTIDNTHLQLNTGAVADTQTKATVKIAYTGTGTAPTATFSSSNPSVATVDDAGNIEAKSVGTTVITATAKNPDTGKTVTASTTIQVTDVNSGE</sequence>
<proteinExistence type="predicted"/>
<protein>
    <submittedName>
        <fullName evidence="3">Ig-like domain-containing protein</fullName>
    </submittedName>
</protein>
<feature type="domain" description="BIG2" evidence="2">
    <location>
        <begin position="273"/>
        <end position="335"/>
    </location>
</feature>
<dbReference type="Proteomes" id="UP000886886">
    <property type="component" value="Unassembled WGS sequence"/>
</dbReference>
<dbReference type="EMBL" id="DVFT01000166">
    <property type="protein sequence ID" value="HIQ97141.1"/>
    <property type="molecule type" value="Genomic_DNA"/>
</dbReference>
<feature type="signal peptide" evidence="1">
    <location>
        <begin position="1"/>
        <end position="26"/>
    </location>
</feature>
<dbReference type="Gene3D" id="2.60.40.1080">
    <property type="match status" value="1"/>
</dbReference>
<evidence type="ECO:0000313" key="4">
    <source>
        <dbReference type="Proteomes" id="UP000886886"/>
    </source>
</evidence>
<reference evidence="3" key="2">
    <citation type="journal article" date="2021" name="PeerJ">
        <title>Extensive microbial diversity within the chicken gut microbiome revealed by metagenomics and culture.</title>
        <authorList>
            <person name="Gilroy R."/>
            <person name="Ravi A."/>
            <person name="Getino M."/>
            <person name="Pursley I."/>
            <person name="Horton D.L."/>
            <person name="Alikhan N.F."/>
            <person name="Baker D."/>
            <person name="Gharbi K."/>
            <person name="Hall N."/>
            <person name="Watson M."/>
            <person name="Adriaenssens E.M."/>
            <person name="Foster-Nyarko E."/>
            <person name="Jarju S."/>
            <person name="Secka A."/>
            <person name="Antonio M."/>
            <person name="Oren A."/>
            <person name="Chaudhuri R.R."/>
            <person name="La Ragione R."/>
            <person name="Hildebrand F."/>
            <person name="Pallen M.J."/>
        </authorList>
    </citation>
    <scope>NUCLEOTIDE SEQUENCE</scope>
    <source>
        <strain evidence="3">ChiSjej3B21-11622</strain>
    </source>
</reference>
<dbReference type="Pfam" id="PF02368">
    <property type="entry name" value="Big_2"/>
    <property type="match status" value="1"/>
</dbReference>
<dbReference type="InterPro" id="IPR003343">
    <property type="entry name" value="Big_2"/>
</dbReference>
<organism evidence="3 4">
    <name type="scientific">Candidatus Limivivens merdigallinarum</name>
    <dbReference type="NCBI Taxonomy" id="2840859"/>
    <lineage>
        <taxon>Bacteria</taxon>
        <taxon>Bacillati</taxon>
        <taxon>Bacillota</taxon>
        <taxon>Clostridia</taxon>
        <taxon>Lachnospirales</taxon>
        <taxon>Lachnospiraceae</taxon>
        <taxon>Lachnospiraceae incertae sedis</taxon>
        <taxon>Candidatus Limivivens</taxon>
    </lineage>
</organism>
<gene>
    <name evidence="3" type="ORF">IAB26_11335</name>
</gene>
<comment type="caution">
    <text evidence="3">The sequence shown here is derived from an EMBL/GenBank/DDBJ whole genome shotgun (WGS) entry which is preliminary data.</text>
</comment>
<name>A0A9D0ZX35_9FIRM</name>
<dbReference type="InterPro" id="IPR008964">
    <property type="entry name" value="Invasin/intimin_cell_adhesion"/>
</dbReference>
<dbReference type="AlphaFoldDB" id="A0A9D0ZX35"/>
<evidence type="ECO:0000313" key="3">
    <source>
        <dbReference type="EMBL" id="HIQ97141.1"/>
    </source>
</evidence>